<accession>A0A1F4YFQ3</accession>
<dbReference type="AlphaFoldDB" id="A0A1F4YFQ3"/>
<reference evidence="1 2" key="1">
    <citation type="journal article" date="2016" name="Nat. Commun.">
        <title>Thousands of microbial genomes shed light on interconnected biogeochemical processes in an aquifer system.</title>
        <authorList>
            <person name="Anantharaman K."/>
            <person name="Brown C.T."/>
            <person name="Hug L.A."/>
            <person name="Sharon I."/>
            <person name="Castelle C.J."/>
            <person name="Probst A.J."/>
            <person name="Thomas B.C."/>
            <person name="Singh A."/>
            <person name="Wilkins M.J."/>
            <person name="Karaoz U."/>
            <person name="Brodie E.L."/>
            <person name="Williams K.H."/>
            <person name="Hubbard S.S."/>
            <person name="Banfield J.F."/>
        </authorList>
    </citation>
    <scope>NUCLEOTIDE SEQUENCE [LARGE SCALE GENOMIC DNA]</scope>
</reference>
<organism evidence="1 2">
    <name type="scientific">Candidatus Amesbacteria bacterium RIFCSPHIGHO2_01_FULL_48_32b</name>
    <dbReference type="NCBI Taxonomy" id="1797253"/>
    <lineage>
        <taxon>Bacteria</taxon>
        <taxon>Candidatus Amesiibacteriota</taxon>
    </lineage>
</organism>
<evidence type="ECO:0000313" key="1">
    <source>
        <dbReference type="EMBL" id="OGC92073.1"/>
    </source>
</evidence>
<protein>
    <submittedName>
        <fullName evidence="1">Uncharacterized protein</fullName>
    </submittedName>
</protein>
<evidence type="ECO:0000313" key="2">
    <source>
        <dbReference type="Proteomes" id="UP000178176"/>
    </source>
</evidence>
<name>A0A1F4YFQ3_9BACT</name>
<comment type="caution">
    <text evidence="1">The sequence shown here is derived from an EMBL/GenBank/DDBJ whole genome shotgun (WGS) entry which is preliminary data.</text>
</comment>
<sequence>MLARLAAYPFLVVAGQHVRYRLGGLPGTTELDETVAGLALRMAEKLGVGVVRYDTIDVTRPNGPERVAQTVGLAVQGLLTRKTR</sequence>
<dbReference type="EMBL" id="MEXH01000022">
    <property type="protein sequence ID" value="OGC92073.1"/>
    <property type="molecule type" value="Genomic_DNA"/>
</dbReference>
<gene>
    <name evidence="1" type="ORF">A2876_01755</name>
</gene>
<proteinExistence type="predicted"/>
<dbReference type="Proteomes" id="UP000178176">
    <property type="component" value="Unassembled WGS sequence"/>
</dbReference>